<evidence type="ECO:0000256" key="6">
    <source>
        <dbReference type="SAM" id="Phobius"/>
    </source>
</evidence>
<comment type="subcellular location">
    <subcellularLocation>
        <location evidence="1">Membrane</location>
        <topology evidence="1">Multi-pass membrane protein</topology>
    </subcellularLocation>
</comment>
<dbReference type="SUPFAM" id="SSF144091">
    <property type="entry name" value="Rhomboid-like"/>
    <property type="match status" value="1"/>
</dbReference>
<feature type="transmembrane region" description="Helical" evidence="6">
    <location>
        <begin position="166"/>
        <end position="193"/>
    </location>
</feature>
<dbReference type="PANTHER" id="PTHR43066:SF5">
    <property type="entry name" value="RHOMBOID-LIKE PROTEIN 11, CHLOROPLASTIC-RELATED"/>
    <property type="match status" value="1"/>
</dbReference>
<dbReference type="GO" id="GO:0004252">
    <property type="term" value="F:serine-type endopeptidase activity"/>
    <property type="evidence" value="ECO:0007669"/>
    <property type="project" value="InterPro"/>
</dbReference>
<evidence type="ECO:0000256" key="1">
    <source>
        <dbReference type="ARBA" id="ARBA00004141"/>
    </source>
</evidence>
<feature type="transmembrane region" description="Helical" evidence="6">
    <location>
        <begin position="139"/>
        <end position="159"/>
    </location>
</feature>
<feature type="compositionally biased region" description="Basic residues" evidence="5">
    <location>
        <begin position="275"/>
        <end position="284"/>
    </location>
</feature>
<dbReference type="Pfam" id="PF01694">
    <property type="entry name" value="Rhomboid"/>
    <property type="match status" value="1"/>
</dbReference>
<feature type="transmembrane region" description="Helical" evidence="6">
    <location>
        <begin position="12"/>
        <end position="33"/>
    </location>
</feature>
<evidence type="ECO:0000256" key="2">
    <source>
        <dbReference type="ARBA" id="ARBA00022692"/>
    </source>
</evidence>
<evidence type="ECO:0000313" key="9">
    <source>
        <dbReference type="Proteomes" id="UP000324233"/>
    </source>
</evidence>
<dbReference type="Proteomes" id="UP000324233">
    <property type="component" value="Chromosome"/>
</dbReference>
<dbReference type="InterPro" id="IPR035952">
    <property type="entry name" value="Rhomboid-like_sf"/>
</dbReference>
<dbReference type="PANTHER" id="PTHR43066">
    <property type="entry name" value="RHOMBOID-RELATED PROTEIN"/>
    <property type="match status" value="1"/>
</dbReference>
<keyword evidence="4 6" id="KW-0472">Membrane</keyword>
<feature type="compositionally biased region" description="Low complexity" evidence="5">
    <location>
        <begin position="296"/>
        <end position="306"/>
    </location>
</feature>
<evidence type="ECO:0000313" key="8">
    <source>
        <dbReference type="EMBL" id="QEH34547.1"/>
    </source>
</evidence>
<feature type="domain" description="Peptidase S54 rhomboid" evidence="7">
    <location>
        <begin position="76"/>
        <end position="233"/>
    </location>
</feature>
<dbReference type="RefSeq" id="WP_148594455.1">
    <property type="nucleotide sequence ID" value="NZ_CP042997.1"/>
</dbReference>
<evidence type="ECO:0000256" key="4">
    <source>
        <dbReference type="ARBA" id="ARBA00023136"/>
    </source>
</evidence>
<feature type="transmembrane region" description="Helical" evidence="6">
    <location>
        <begin position="110"/>
        <end position="133"/>
    </location>
</feature>
<dbReference type="InterPro" id="IPR022764">
    <property type="entry name" value="Peptidase_S54_rhomboid_dom"/>
</dbReference>
<dbReference type="AlphaFoldDB" id="A0A5B9W2T1"/>
<proteinExistence type="predicted"/>
<dbReference type="OrthoDB" id="267668at2"/>
<accession>A0A5B9W2T1</accession>
<feature type="region of interest" description="Disordered" evidence="5">
    <location>
        <begin position="268"/>
        <end position="308"/>
    </location>
</feature>
<dbReference type="Gene3D" id="1.20.1540.10">
    <property type="entry name" value="Rhomboid-like"/>
    <property type="match status" value="1"/>
</dbReference>
<reference evidence="8 9" key="1">
    <citation type="submission" date="2019-08" db="EMBL/GenBank/DDBJ databases">
        <title>Deep-cultivation of Planctomycetes and their phenomic and genomic characterization uncovers novel biology.</title>
        <authorList>
            <person name="Wiegand S."/>
            <person name="Jogler M."/>
            <person name="Boedeker C."/>
            <person name="Pinto D."/>
            <person name="Vollmers J."/>
            <person name="Rivas-Marin E."/>
            <person name="Kohn T."/>
            <person name="Peeters S.H."/>
            <person name="Heuer A."/>
            <person name="Rast P."/>
            <person name="Oberbeckmann S."/>
            <person name="Bunk B."/>
            <person name="Jeske O."/>
            <person name="Meyerdierks A."/>
            <person name="Storesund J.E."/>
            <person name="Kallscheuer N."/>
            <person name="Luecker S."/>
            <person name="Lage O.M."/>
            <person name="Pohl T."/>
            <person name="Merkel B.J."/>
            <person name="Hornburger P."/>
            <person name="Mueller R.-W."/>
            <person name="Bruemmer F."/>
            <person name="Labrenz M."/>
            <person name="Spormann A.M."/>
            <person name="Op den Camp H."/>
            <person name="Overmann J."/>
            <person name="Amann R."/>
            <person name="Jetten M.S.M."/>
            <person name="Mascher T."/>
            <person name="Medema M.H."/>
            <person name="Devos D.P."/>
            <person name="Kaster A.-K."/>
            <person name="Ovreas L."/>
            <person name="Rohde M."/>
            <person name="Galperin M.Y."/>
            <person name="Jogler C."/>
        </authorList>
    </citation>
    <scope>NUCLEOTIDE SEQUENCE [LARGE SCALE GENOMIC DNA]</scope>
    <source>
        <strain evidence="8 9">OJF2</strain>
    </source>
</reference>
<organism evidence="8 9">
    <name type="scientific">Aquisphaera giovannonii</name>
    <dbReference type="NCBI Taxonomy" id="406548"/>
    <lineage>
        <taxon>Bacteria</taxon>
        <taxon>Pseudomonadati</taxon>
        <taxon>Planctomycetota</taxon>
        <taxon>Planctomycetia</taxon>
        <taxon>Isosphaerales</taxon>
        <taxon>Isosphaeraceae</taxon>
        <taxon>Aquisphaera</taxon>
    </lineage>
</organism>
<evidence type="ECO:0000259" key="7">
    <source>
        <dbReference type="Pfam" id="PF01694"/>
    </source>
</evidence>
<dbReference type="GO" id="GO:0016020">
    <property type="term" value="C:membrane"/>
    <property type="evidence" value="ECO:0007669"/>
    <property type="project" value="UniProtKB-SubCell"/>
</dbReference>
<gene>
    <name evidence="8" type="ORF">OJF2_30870</name>
</gene>
<sequence length="444" mass="49222">MLVIPTGTDAPIYHWPYATVGMIVLNVALLFLVPPPSQSILELDLDDEPAAEKVEEIPTFNRYALELGTRRLVPVQWVTHNFLHYGFLHLAGNMLFLWAFGIVVEGKLGLIKFVLAYLAIGTLHGAAVQTLLMRSGAEGHAAGASAIIYGLLAVCMIWAPRNELNCIAIFMIGFRTLVFHWDLYYTTVALIYIGEQVLNLVLRGVVSGDAIVSEIGHLSGAFWGTVVGIVLLKTGLVDCEDWDVFSIWRRYQKLGRDWKKRGEMLDRRDESPAHMRQRSGGKRKPWTEAASRHDAPAGASSGSSQAPEERAAVALRKVRRLIDEADYEAAVAAYAKAASGLRGWPPQPELYAFIKAMHARQAEVESVPLMRDHCRRYPAESAKMRLKLAQVLMRQCQRPAAAIRILDEAPAGTIPADLEPVLAKLRRQAEALREEGVLELEGDD</sequence>
<protein>
    <submittedName>
        <fullName evidence="8">Rhomboid family protein</fullName>
    </submittedName>
</protein>
<evidence type="ECO:0000256" key="5">
    <source>
        <dbReference type="SAM" id="MobiDB-lite"/>
    </source>
</evidence>
<evidence type="ECO:0000256" key="3">
    <source>
        <dbReference type="ARBA" id="ARBA00022989"/>
    </source>
</evidence>
<dbReference type="KEGG" id="agv:OJF2_30870"/>
<keyword evidence="3 6" id="KW-1133">Transmembrane helix</keyword>
<feature type="transmembrane region" description="Helical" evidence="6">
    <location>
        <begin position="82"/>
        <end position="103"/>
    </location>
</feature>
<name>A0A5B9W2T1_9BACT</name>
<keyword evidence="2 6" id="KW-0812">Transmembrane</keyword>
<keyword evidence="9" id="KW-1185">Reference proteome</keyword>
<dbReference type="EMBL" id="CP042997">
    <property type="protein sequence ID" value="QEH34547.1"/>
    <property type="molecule type" value="Genomic_DNA"/>
</dbReference>